<sequence>MQKKKAFPTAQDTYDSIMELLSKIKPHIEGYIKDPNVHSQITPDLERIARLAETFVEQRPKSTKGFQHMTDSLDQEGMERFARLAMFAICDLLNEI</sequence>
<accession>A0A4Y7T584</accession>
<evidence type="ECO:0000313" key="1">
    <source>
        <dbReference type="EMBL" id="TEB29295.1"/>
    </source>
</evidence>
<dbReference type="EMBL" id="QPFP01000028">
    <property type="protein sequence ID" value="TEB29295.1"/>
    <property type="molecule type" value="Genomic_DNA"/>
</dbReference>
<dbReference type="STRING" id="71717.A0A4Y7T584"/>
<organism evidence="1 2">
    <name type="scientific">Coprinellus micaceus</name>
    <name type="common">Glistening ink-cap mushroom</name>
    <name type="synonym">Coprinus micaceus</name>
    <dbReference type="NCBI Taxonomy" id="71717"/>
    <lineage>
        <taxon>Eukaryota</taxon>
        <taxon>Fungi</taxon>
        <taxon>Dikarya</taxon>
        <taxon>Basidiomycota</taxon>
        <taxon>Agaricomycotina</taxon>
        <taxon>Agaricomycetes</taxon>
        <taxon>Agaricomycetidae</taxon>
        <taxon>Agaricales</taxon>
        <taxon>Agaricineae</taxon>
        <taxon>Psathyrellaceae</taxon>
        <taxon>Coprinellus</taxon>
    </lineage>
</organism>
<comment type="caution">
    <text evidence="1">The sequence shown here is derived from an EMBL/GenBank/DDBJ whole genome shotgun (WGS) entry which is preliminary data.</text>
</comment>
<proteinExistence type="predicted"/>
<reference evidence="1 2" key="1">
    <citation type="journal article" date="2019" name="Nat. Ecol. Evol.">
        <title>Megaphylogeny resolves global patterns of mushroom evolution.</title>
        <authorList>
            <person name="Varga T."/>
            <person name="Krizsan K."/>
            <person name="Foldi C."/>
            <person name="Dima B."/>
            <person name="Sanchez-Garcia M."/>
            <person name="Sanchez-Ramirez S."/>
            <person name="Szollosi G.J."/>
            <person name="Szarkandi J.G."/>
            <person name="Papp V."/>
            <person name="Albert L."/>
            <person name="Andreopoulos W."/>
            <person name="Angelini C."/>
            <person name="Antonin V."/>
            <person name="Barry K.W."/>
            <person name="Bougher N.L."/>
            <person name="Buchanan P."/>
            <person name="Buyck B."/>
            <person name="Bense V."/>
            <person name="Catcheside P."/>
            <person name="Chovatia M."/>
            <person name="Cooper J."/>
            <person name="Damon W."/>
            <person name="Desjardin D."/>
            <person name="Finy P."/>
            <person name="Geml J."/>
            <person name="Haridas S."/>
            <person name="Hughes K."/>
            <person name="Justo A."/>
            <person name="Karasinski D."/>
            <person name="Kautmanova I."/>
            <person name="Kiss B."/>
            <person name="Kocsube S."/>
            <person name="Kotiranta H."/>
            <person name="LaButti K.M."/>
            <person name="Lechner B.E."/>
            <person name="Liimatainen K."/>
            <person name="Lipzen A."/>
            <person name="Lukacs Z."/>
            <person name="Mihaltcheva S."/>
            <person name="Morgado L.N."/>
            <person name="Niskanen T."/>
            <person name="Noordeloos M.E."/>
            <person name="Ohm R.A."/>
            <person name="Ortiz-Santana B."/>
            <person name="Ovrebo C."/>
            <person name="Racz N."/>
            <person name="Riley R."/>
            <person name="Savchenko A."/>
            <person name="Shiryaev A."/>
            <person name="Soop K."/>
            <person name="Spirin V."/>
            <person name="Szebenyi C."/>
            <person name="Tomsovsky M."/>
            <person name="Tulloss R.E."/>
            <person name="Uehling J."/>
            <person name="Grigoriev I.V."/>
            <person name="Vagvolgyi C."/>
            <person name="Papp T."/>
            <person name="Martin F.M."/>
            <person name="Miettinen O."/>
            <person name="Hibbett D.S."/>
            <person name="Nagy L.G."/>
        </authorList>
    </citation>
    <scope>NUCLEOTIDE SEQUENCE [LARGE SCALE GENOMIC DNA]</scope>
    <source>
        <strain evidence="1 2">FP101781</strain>
    </source>
</reference>
<keyword evidence="2" id="KW-1185">Reference proteome</keyword>
<protein>
    <submittedName>
        <fullName evidence="1">Uncharacterized protein</fullName>
    </submittedName>
</protein>
<dbReference type="OrthoDB" id="65716at2759"/>
<evidence type="ECO:0000313" key="2">
    <source>
        <dbReference type="Proteomes" id="UP000298030"/>
    </source>
</evidence>
<dbReference type="Proteomes" id="UP000298030">
    <property type="component" value="Unassembled WGS sequence"/>
</dbReference>
<name>A0A4Y7T584_COPMI</name>
<dbReference type="AlphaFoldDB" id="A0A4Y7T584"/>
<gene>
    <name evidence="1" type="ORF">FA13DRAFT_672885</name>
</gene>